<keyword evidence="2" id="KW-0678">Repressor</keyword>
<evidence type="ECO:0000256" key="1">
    <source>
        <dbReference type="ARBA" id="ARBA00007957"/>
    </source>
</evidence>
<dbReference type="Gene3D" id="1.10.10.10">
    <property type="entry name" value="Winged helix-like DNA-binding domain superfamily/Winged helix DNA-binding domain"/>
    <property type="match status" value="1"/>
</dbReference>
<evidence type="ECO:0000256" key="8">
    <source>
        <dbReference type="PIRSR" id="PIRSR602481-2"/>
    </source>
</evidence>
<dbReference type="GO" id="GO:0003700">
    <property type="term" value="F:DNA-binding transcription factor activity"/>
    <property type="evidence" value="ECO:0007669"/>
    <property type="project" value="InterPro"/>
</dbReference>
<feature type="binding site" evidence="7">
    <location>
        <position position="103"/>
    </location>
    <ligand>
        <name>Zn(2+)</name>
        <dbReference type="ChEBI" id="CHEBI:29105"/>
    </ligand>
</feature>
<evidence type="ECO:0000313" key="9">
    <source>
        <dbReference type="EMBL" id="SHI14642.1"/>
    </source>
</evidence>
<dbReference type="InterPro" id="IPR043135">
    <property type="entry name" value="Fur_C"/>
</dbReference>
<keyword evidence="8" id="KW-0408">Iron</keyword>
<dbReference type="OrthoDB" id="8659436at2"/>
<dbReference type="RefSeq" id="WP_073080089.1">
    <property type="nucleotide sequence ID" value="NZ_FQXV01000010.1"/>
</dbReference>
<comment type="similarity">
    <text evidence="1">Belongs to the Fur family.</text>
</comment>
<dbReference type="PANTHER" id="PTHR33202:SF7">
    <property type="entry name" value="FERRIC UPTAKE REGULATION PROTEIN"/>
    <property type="match status" value="1"/>
</dbReference>
<dbReference type="AlphaFoldDB" id="A0A1M5YRG4"/>
<dbReference type="Gene3D" id="3.30.1490.190">
    <property type="match status" value="1"/>
</dbReference>
<feature type="binding site" evidence="7">
    <location>
        <position position="106"/>
    </location>
    <ligand>
        <name>Zn(2+)</name>
        <dbReference type="ChEBI" id="CHEBI:29105"/>
    </ligand>
</feature>
<keyword evidence="4" id="KW-0805">Transcription regulation</keyword>
<sequence length="166" mass="19435">MEVTLAAADLKQIFHEHGYRYTQQRQKMADFLWQHRDKHITTNEAYALLKESEPDIGKATVHRMYHVLMELGFVRRLDVGDGLFRYEICSQNSGAHTHHHLICSECGSVQDVREDMLEEMERQVDEKYGFAVEDHKVQFFGRCENCRAKRNKNDSSPGRCTQWESA</sequence>
<evidence type="ECO:0000256" key="5">
    <source>
        <dbReference type="ARBA" id="ARBA00023125"/>
    </source>
</evidence>
<organism evidence="9 10">
    <name type="scientific">Sporobacter termitidis DSM 10068</name>
    <dbReference type="NCBI Taxonomy" id="1123282"/>
    <lineage>
        <taxon>Bacteria</taxon>
        <taxon>Bacillati</taxon>
        <taxon>Bacillota</taxon>
        <taxon>Clostridia</taxon>
        <taxon>Eubacteriales</taxon>
        <taxon>Oscillospiraceae</taxon>
        <taxon>Sporobacter</taxon>
    </lineage>
</organism>
<feature type="binding site" evidence="8">
    <location>
        <position position="118"/>
    </location>
    <ligand>
        <name>Fe cation</name>
        <dbReference type="ChEBI" id="CHEBI:24875"/>
    </ligand>
</feature>
<protein>
    <submittedName>
        <fullName evidence="9">Fur family transcriptional regulator, ferric uptake regulator</fullName>
    </submittedName>
</protein>
<comment type="cofactor">
    <cofactor evidence="8">
        <name>Mn(2+)</name>
        <dbReference type="ChEBI" id="CHEBI:29035"/>
    </cofactor>
    <cofactor evidence="8">
        <name>Fe(2+)</name>
        <dbReference type="ChEBI" id="CHEBI:29033"/>
    </cofactor>
    <text evidence="8">Binds 1 Mn(2+) or Fe(2+) ion per subunit.</text>
</comment>
<feature type="binding site" evidence="8">
    <location>
        <position position="135"/>
    </location>
    <ligand>
        <name>Fe cation</name>
        <dbReference type="ChEBI" id="CHEBI:24875"/>
    </ligand>
</feature>
<gene>
    <name evidence="9" type="ORF">SAMN02745823_02767</name>
</gene>
<evidence type="ECO:0000256" key="6">
    <source>
        <dbReference type="ARBA" id="ARBA00023163"/>
    </source>
</evidence>
<dbReference type="SUPFAM" id="SSF46785">
    <property type="entry name" value="Winged helix' DNA-binding domain"/>
    <property type="match status" value="1"/>
</dbReference>
<accession>A0A1M5YRG4</accession>
<feature type="binding site" evidence="7">
    <location>
        <position position="146"/>
    </location>
    <ligand>
        <name>Zn(2+)</name>
        <dbReference type="ChEBI" id="CHEBI:29105"/>
    </ligand>
</feature>
<evidence type="ECO:0000313" key="10">
    <source>
        <dbReference type="Proteomes" id="UP000183995"/>
    </source>
</evidence>
<keyword evidence="6" id="KW-0804">Transcription</keyword>
<dbReference type="InterPro" id="IPR036390">
    <property type="entry name" value="WH_DNA-bd_sf"/>
</dbReference>
<keyword evidence="5" id="KW-0238">DNA-binding</keyword>
<dbReference type="GO" id="GO:1900376">
    <property type="term" value="P:regulation of secondary metabolite biosynthetic process"/>
    <property type="evidence" value="ECO:0007669"/>
    <property type="project" value="TreeGrafter"/>
</dbReference>
<dbReference type="GO" id="GO:0045892">
    <property type="term" value="P:negative regulation of DNA-templated transcription"/>
    <property type="evidence" value="ECO:0007669"/>
    <property type="project" value="TreeGrafter"/>
</dbReference>
<dbReference type="InterPro" id="IPR036388">
    <property type="entry name" value="WH-like_DNA-bd_sf"/>
</dbReference>
<feature type="binding site" evidence="7">
    <location>
        <position position="143"/>
    </location>
    <ligand>
        <name>Zn(2+)</name>
        <dbReference type="ChEBI" id="CHEBI:29105"/>
    </ligand>
</feature>
<dbReference type="CDD" id="cd07153">
    <property type="entry name" value="Fur_like"/>
    <property type="match status" value="1"/>
</dbReference>
<keyword evidence="7" id="KW-0479">Metal-binding</keyword>
<name>A0A1M5YRG4_9FIRM</name>
<dbReference type="InterPro" id="IPR002481">
    <property type="entry name" value="FUR"/>
</dbReference>
<dbReference type="STRING" id="1123282.SAMN02745823_02767"/>
<dbReference type="GO" id="GO:0000976">
    <property type="term" value="F:transcription cis-regulatory region binding"/>
    <property type="evidence" value="ECO:0007669"/>
    <property type="project" value="TreeGrafter"/>
</dbReference>
<keyword evidence="3 7" id="KW-0862">Zinc</keyword>
<reference evidence="9 10" key="1">
    <citation type="submission" date="2016-11" db="EMBL/GenBank/DDBJ databases">
        <authorList>
            <person name="Jaros S."/>
            <person name="Januszkiewicz K."/>
            <person name="Wedrychowicz H."/>
        </authorList>
    </citation>
    <scope>NUCLEOTIDE SEQUENCE [LARGE SCALE GENOMIC DNA]</scope>
    <source>
        <strain evidence="9 10">DSM 10068</strain>
    </source>
</reference>
<dbReference type="Proteomes" id="UP000183995">
    <property type="component" value="Unassembled WGS sequence"/>
</dbReference>
<dbReference type="PANTHER" id="PTHR33202">
    <property type="entry name" value="ZINC UPTAKE REGULATION PROTEIN"/>
    <property type="match status" value="1"/>
</dbReference>
<keyword evidence="10" id="KW-1185">Reference proteome</keyword>
<proteinExistence type="inferred from homology"/>
<comment type="cofactor">
    <cofactor evidence="7">
        <name>Zn(2+)</name>
        <dbReference type="ChEBI" id="CHEBI:29105"/>
    </cofactor>
    <text evidence="7">Binds 1 zinc ion per subunit.</text>
</comment>
<evidence type="ECO:0000256" key="2">
    <source>
        <dbReference type="ARBA" id="ARBA00022491"/>
    </source>
</evidence>
<evidence type="ECO:0000256" key="3">
    <source>
        <dbReference type="ARBA" id="ARBA00022833"/>
    </source>
</evidence>
<evidence type="ECO:0000256" key="4">
    <source>
        <dbReference type="ARBA" id="ARBA00023015"/>
    </source>
</evidence>
<dbReference type="EMBL" id="FQXV01000010">
    <property type="protein sequence ID" value="SHI14642.1"/>
    <property type="molecule type" value="Genomic_DNA"/>
</dbReference>
<dbReference type="GO" id="GO:0008270">
    <property type="term" value="F:zinc ion binding"/>
    <property type="evidence" value="ECO:0007669"/>
    <property type="project" value="TreeGrafter"/>
</dbReference>
<evidence type="ECO:0000256" key="7">
    <source>
        <dbReference type="PIRSR" id="PIRSR602481-1"/>
    </source>
</evidence>
<dbReference type="Pfam" id="PF01475">
    <property type="entry name" value="FUR"/>
    <property type="match status" value="1"/>
</dbReference>